<organism evidence="1 2">
    <name type="scientific">Gimesia maris</name>
    <dbReference type="NCBI Taxonomy" id="122"/>
    <lineage>
        <taxon>Bacteria</taxon>
        <taxon>Pseudomonadati</taxon>
        <taxon>Planctomycetota</taxon>
        <taxon>Planctomycetia</taxon>
        <taxon>Planctomycetales</taxon>
        <taxon>Planctomycetaceae</taxon>
        <taxon>Gimesia</taxon>
    </lineage>
</organism>
<dbReference type="AlphaFoldDB" id="A0A3D3R1D0"/>
<evidence type="ECO:0000313" key="2">
    <source>
        <dbReference type="Proteomes" id="UP000263642"/>
    </source>
</evidence>
<name>A0A3D3R1D0_9PLAN</name>
<protein>
    <submittedName>
        <fullName evidence="1">Uncharacterized protein</fullName>
    </submittedName>
</protein>
<gene>
    <name evidence="1" type="ORF">DIT97_01365</name>
</gene>
<comment type="caution">
    <text evidence="1">The sequence shown here is derived from an EMBL/GenBank/DDBJ whole genome shotgun (WGS) entry which is preliminary data.</text>
</comment>
<accession>A0A3D3R1D0</accession>
<sequence length="60" mass="6823">MHTRAVVLYEMEKPTPYAESKPLVIEELQLDDPGEETIIKYSDRVTGVTKSVLVCEIEDL</sequence>
<dbReference type="Proteomes" id="UP000263642">
    <property type="component" value="Unassembled WGS sequence"/>
</dbReference>
<dbReference type="EMBL" id="DQAY01000010">
    <property type="protein sequence ID" value="HCO21767.1"/>
    <property type="molecule type" value="Genomic_DNA"/>
</dbReference>
<proteinExistence type="predicted"/>
<evidence type="ECO:0000313" key="1">
    <source>
        <dbReference type="EMBL" id="HCO21767.1"/>
    </source>
</evidence>
<reference evidence="1 2" key="1">
    <citation type="journal article" date="2018" name="Nat. Biotechnol.">
        <title>A standardized bacterial taxonomy based on genome phylogeny substantially revises the tree of life.</title>
        <authorList>
            <person name="Parks D.H."/>
            <person name="Chuvochina M."/>
            <person name="Waite D.W."/>
            <person name="Rinke C."/>
            <person name="Skarshewski A."/>
            <person name="Chaumeil P.A."/>
            <person name="Hugenholtz P."/>
        </authorList>
    </citation>
    <scope>NUCLEOTIDE SEQUENCE [LARGE SCALE GENOMIC DNA]</scope>
    <source>
        <strain evidence="1">UBA9375</strain>
    </source>
</reference>